<keyword evidence="4" id="KW-1185">Reference proteome</keyword>
<dbReference type="InterPro" id="IPR003594">
    <property type="entry name" value="HATPase_dom"/>
</dbReference>
<evidence type="ECO:0000259" key="2">
    <source>
        <dbReference type="Pfam" id="PF13581"/>
    </source>
</evidence>
<dbReference type="RefSeq" id="WP_158918951.1">
    <property type="nucleotide sequence ID" value="NZ_CP047020.1"/>
</dbReference>
<dbReference type="GO" id="GO:0005524">
    <property type="term" value="F:ATP binding"/>
    <property type="evidence" value="ECO:0007669"/>
    <property type="project" value="UniProtKB-KW"/>
</dbReference>
<organism evidence="3 4">
    <name type="scientific">Streptomyces broussonetiae</name>
    <dbReference type="NCBI Taxonomy" id="2686304"/>
    <lineage>
        <taxon>Bacteria</taxon>
        <taxon>Bacillati</taxon>
        <taxon>Actinomycetota</taxon>
        <taxon>Actinomycetes</taxon>
        <taxon>Kitasatosporales</taxon>
        <taxon>Streptomycetaceae</taxon>
        <taxon>Streptomyces</taxon>
    </lineage>
</organism>
<sequence>MAPSGIAGARPSLGREARQWDLPHAPQAAGIARHLALDTLRGWGVREDQAHQVVLAVSELVTNAVEHALPPVALQLVPPNEHQTIHVAVTDGGPANDRGARTADCEPDEHGRGSAIIGFLASARGTRMCGRSATHWADLPLTA</sequence>
<protein>
    <submittedName>
        <fullName evidence="3">ATP-binding protein</fullName>
    </submittedName>
</protein>
<keyword evidence="1" id="KW-0808">Transferase</keyword>
<dbReference type="AlphaFoldDB" id="A0A6I6MSA5"/>
<evidence type="ECO:0000313" key="4">
    <source>
        <dbReference type="Proteomes" id="UP000436138"/>
    </source>
</evidence>
<dbReference type="PANTHER" id="PTHR35526">
    <property type="entry name" value="ANTI-SIGMA-F FACTOR RSBW-RELATED"/>
    <property type="match status" value="1"/>
</dbReference>
<dbReference type="InterPro" id="IPR050267">
    <property type="entry name" value="Anti-sigma-factor_SerPK"/>
</dbReference>
<keyword evidence="3" id="KW-0067">ATP-binding</keyword>
<keyword evidence="1" id="KW-0723">Serine/threonine-protein kinase</keyword>
<dbReference type="PANTHER" id="PTHR35526:SF3">
    <property type="entry name" value="ANTI-SIGMA-F FACTOR RSBW"/>
    <property type="match status" value="1"/>
</dbReference>
<evidence type="ECO:0000313" key="3">
    <source>
        <dbReference type="EMBL" id="QHA03213.1"/>
    </source>
</evidence>
<proteinExistence type="predicted"/>
<gene>
    <name evidence="3" type="ORF">GQF42_08010</name>
</gene>
<keyword evidence="1" id="KW-0418">Kinase</keyword>
<reference evidence="3 4" key="1">
    <citation type="submission" date="2019-12" db="EMBL/GenBank/DDBJ databases">
        <title>Streptomyces sp. strain T44 isolated from rhizosphere soil of Broussonetia papyrifera.</title>
        <authorList>
            <person name="Mo P."/>
        </authorList>
    </citation>
    <scope>NUCLEOTIDE SEQUENCE [LARGE SCALE GENOMIC DNA]</scope>
    <source>
        <strain evidence="3 4">T44</strain>
    </source>
</reference>
<dbReference type="KEGG" id="sbro:GQF42_08010"/>
<name>A0A6I6MSA5_9ACTN</name>
<dbReference type="Pfam" id="PF13581">
    <property type="entry name" value="HATPase_c_2"/>
    <property type="match status" value="1"/>
</dbReference>
<dbReference type="Gene3D" id="3.30.565.10">
    <property type="entry name" value="Histidine kinase-like ATPase, C-terminal domain"/>
    <property type="match status" value="1"/>
</dbReference>
<dbReference type="Proteomes" id="UP000436138">
    <property type="component" value="Chromosome"/>
</dbReference>
<dbReference type="InterPro" id="IPR036890">
    <property type="entry name" value="HATPase_C_sf"/>
</dbReference>
<dbReference type="EMBL" id="CP047020">
    <property type="protein sequence ID" value="QHA03213.1"/>
    <property type="molecule type" value="Genomic_DNA"/>
</dbReference>
<dbReference type="GO" id="GO:0004674">
    <property type="term" value="F:protein serine/threonine kinase activity"/>
    <property type="evidence" value="ECO:0007669"/>
    <property type="project" value="UniProtKB-KW"/>
</dbReference>
<dbReference type="SUPFAM" id="SSF55874">
    <property type="entry name" value="ATPase domain of HSP90 chaperone/DNA topoisomerase II/histidine kinase"/>
    <property type="match status" value="1"/>
</dbReference>
<feature type="domain" description="Histidine kinase/HSP90-like ATPase" evidence="2">
    <location>
        <begin position="24"/>
        <end position="120"/>
    </location>
</feature>
<keyword evidence="3" id="KW-0547">Nucleotide-binding</keyword>
<evidence type="ECO:0000256" key="1">
    <source>
        <dbReference type="ARBA" id="ARBA00022527"/>
    </source>
</evidence>
<dbReference type="CDD" id="cd16936">
    <property type="entry name" value="HATPase_RsbW-like"/>
    <property type="match status" value="1"/>
</dbReference>
<accession>A0A6I6MSA5</accession>